<gene>
    <name evidence="1" type="ORF">ACFQ27_13155</name>
</gene>
<name>A0ABW3T5D9_9CAUL</name>
<evidence type="ECO:0000313" key="1">
    <source>
        <dbReference type="EMBL" id="MFD1191531.1"/>
    </source>
</evidence>
<dbReference type="RefSeq" id="WP_374348753.1">
    <property type="nucleotide sequence ID" value="NZ_JBHTLQ010000029.1"/>
</dbReference>
<protein>
    <submittedName>
        <fullName evidence="1">Uncharacterized protein</fullName>
    </submittedName>
</protein>
<accession>A0ABW3T5D9</accession>
<sequence length="92" mass="10325">MAQIDRKADLAEAAAEELDRACAMSWRELAQVTPWGDTYEGFTPAGRTAQFERNYLWAGEARGDICVEVVVFQPEAHEQGVKLTRIIPRSEV</sequence>
<reference evidence="2" key="1">
    <citation type="journal article" date="2019" name="Int. J. Syst. Evol. Microbiol.">
        <title>The Global Catalogue of Microorganisms (GCM) 10K type strain sequencing project: providing services to taxonomists for standard genome sequencing and annotation.</title>
        <authorList>
            <consortium name="The Broad Institute Genomics Platform"/>
            <consortium name="The Broad Institute Genome Sequencing Center for Infectious Disease"/>
            <person name="Wu L."/>
            <person name="Ma J."/>
        </authorList>
    </citation>
    <scope>NUCLEOTIDE SEQUENCE [LARGE SCALE GENOMIC DNA]</scope>
    <source>
        <strain evidence="2">CCUG 55074</strain>
    </source>
</reference>
<dbReference type="Proteomes" id="UP001597216">
    <property type="component" value="Unassembled WGS sequence"/>
</dbReference>
<keyword evidence="2" id="KW-1185">Reference proteome</keyword>
<comment type="caution">
    <text evidence="1">The sequence shown here is derived from an EMBL/GenBank/DDBJ whole genome shotgun (WGS) entry which is preliminary data.</text>
</comment>
<dbReference type="EMBL" id="JBHTLQ010000029">
    <property type="protein sequence ID" value="MFD1191531.1"/>
    <property type="molecule type" value="Genomic_DNA"/>
</dbReference>
<organism evidence="1 2">
    <name type="scientific">Phenylobacterium conjunctum</name>
    <dbReference type="NCBI Taxonomy" id="1298959"/>
    <lineage>
        <taxon>Bacteria</taxon>
        <taxon>Pseudomonadati</taxon>
        <taxon>Pseudomonadota</taxon>
        <taxon>Alphaproteobacteria</taxon>
        <taxon>Caulobacterales</taxon>
        <taxon>Caulobacteraceae</taxon>
        <taxon>Phenylobacterium</taxon>
    </lineage>
</organism>
<proteinExistence type="predicted"/>
<evidence type="ECO:0000313" key="2">
    <source>
        <dbReference type="Proteomes" id="UP001597216"/>
    </source>
</evidence>